<sequence length="152" mass="16676">MHRSGNGGAYGRRSEAREWRRLCVTSQNLGFPNGEGEQRRLVVASRVIHGGDSEASANNDDSVMMEEEEGMATFVFSWRGGGYGMRGEDNFINKPTGEVVMMVFSGDGSTLHTLQAVWKRAAPSERIPGVEFGIGVKHVAFLELSSKWHPSS</sequence>
<protein>
    <submittedName>
        <fullName evidence="1">Uncharacterized protein</fullName>
    </submittedName>
</protein>
<name>A0A4D6LL92_VIGUN</name>
<evidence type="ECO:0000313" key="1">
    <source>
        <dbReference type="EMBL" id="QCD89357.1"/>
    </source>
</evidence>
<keyword evidence="2" id="KW-1185">Reference proteome</keyword>
<accession>A0A4D6LL92</accession>
<dbReference type="EMBL" id="CP039348">
    <property type="protein sequence ID" value="QCD89357.1"/>
    <property type="molecule type" value="Genomic_DNA"/>
</dbReference>
<proteinExistence type="predicted"/>
<reference evidence="1 2" key="1">
    <citation type="submission" date="2019-04" db="EMBL/GenBank/DDBJ databases">
        <title>An improved genome assembly and genetic linkage map for asparagus bean, Vigna unguiculata ssp. sesquipedialis.</title>
        <authorList>
            <person name="Xia Q."/>
            <person name="Zhang R."/>
            <person name="Dong Y."/>
        </authorList>
    </citation>
    <scope>NUCLEOTIDE SEQUENCE [LARGE SCALE GENOMIC DNA]</scope>
    <source>
        <tissue evidence="1">Leaf</tissue>
    </source>
</reference>
<dbReference type="Proteomes" id="UP000501690">
    <property type="component" value="Linkage Group LG4"/>
</dbReference>
<gene>
    <name evidence="1" type="ORF">DEO72_LG4g301</name>
</gene>
<organism evidence="1 2">
    <name type="scientific">Vigna unguiculata</name>
    <name type="common">Cowpea</name>
    <dbReference type="NCBI Taxonomy" id="3917"/>
    <lineage>
        <taxon>Eukaryota</taxon>
        <taxon>Viridiplantae</taxon>
        <taxon>Streptophyta</taxon>
        <taxon>Embryophyta</taxon>
        <taxon>Tracheophyta</taxon>
        <taxon>Spermatophyta</taxon>
        <taxon>Magnoliopsida</taxon>
        <taxon>eudicotyledons</taxon>
        <taxon>Gunneridae</taxon>
        <taxon>Pentapetalae</taxon>
        <taxon>rosids</taxon>
        <taxon>fabids</taxon>
        <taxon>Fabales</taxon>
        <taxon>Fabaceae</taxon>
        <taxon>Papilionoideae</taxon>
        <taxon>50 kb inversion clade</taxon>
        <taxon>NPAAA clade</taxon>
        <taxon>indigoferoid/millettioid clade</taxon>
        <taxon>Phaseoleae</taxon>
        <taxon>Vigna</taxon>
    </lineage>
</organism>
<dbReference type="AlphaFoldDB" id="A0A4D6LL92"/>
<evidence type="ECO:0000313" key="2">
    <source>
        <dbReference type="Proteomes" id="UP000501690"/>
    </source>
</evidence>